<evidence type="ECO:0000313" key="1">
    <source>
        <dbReference type="EMBL" id="RHW21910.1"/>
    </source>
</evidence>
<sequence length="77" mass="9105">MSAEVVMFESPALRRYRAWFLEEYAIREGDFWVDQIDMARHLAYQQTAEFQRLNALHIASGYSVDDAIRINKEKQHA</sequence>
<dbReference type="RefSeq" id="WP_119700906.1">
    <property type="nucleotide sequence ID" value="NZ_QJSA01000004.1"/>
</dbReference>
<gene>
    <name evidence="1" type="ORF">C2846_05460</name>
</gene>
<evidence type="ECO:0000313" key="2">
    <source>
        <dbReference type="Proteomes" id="UP000265745"/>
    </source>
</evidence>
<name>A0A396RZ30_9PSED</name>
<comment type="caution">
    <text evidence="1">The sequence shown here is derived from an EMBL/GenBank/DDBJ whole genome shotgun (WGS) entry which is preliminary data.</text>
</comment>
<accession>A0A396RZ30</accession>
<dbReference type="EMBL" id="QJSA01000004">
    <property type="protein sequence ID" value="RHW21910.1"/>
    <property type="molecule type" value="Genomic_DNA"/>
</dbReference>
<dbReference type="Proteomes" id="UP000265745">
    <property type="component" value="Unassembled WGS sequence"/>
</dbReference>
<reference evidence="1 2" key="1">
    <citation type="submission" date="2018-06" db="EMBL/GenBank/DDBJ databases">
        <title>Pseudomonas jilinensis sp. nov., isolated from the production water of Jilin Oilfield in China.</title>
        <authorList>
            <person name="Wang J."/>
        </authorList>
    </citation>
    <scope>NUCLEOTIDE SEQUENCE [LARGE SCALE GENOMIC DNA]</scope>
    <source>
        <strain evidence="1 2">JS15-10A1</strain>
    </source>
</reference>
<protein>
    <submittedName>
        <fullName evidence="1">Uncharacterized protein</fullName>
    </submittedName>
</protein>
<organism evidence="1 2">
    <name type="scientific">Pseudomonas jilinensis</name>
    <dbReference type="NCBI Taxonomy" id="2078689"/>
    <lineage>
        <taxon>Bacteria</taxon>
        <taxon>Pseudomonadati</taxon>
        <taxon>Pseudomonadota</taxon>
        <taxon>Gammaproteobacteria</taxon>
        <taxon>Pseudomonadales</taxon>
        <taxon>Pseudomonadaceae</taxon>
        <taxon>Pseudomonas</taxon>
    </lineage>
</organism>
<dbReference type="AlphaFoldDB" id="A0A396RZ30"/>
<keyword evidence="2" id="KW-1185">Reference proteome</keyword>
<proteinExistence type="predicted"/>